<name>A0AAV1Q665_SCOSC</name>
<organism evidence="1 2">
    <name type="scientific">Scomber scombrus</name>
    <name type="common">Atlantic mackerel</name>
    <name type="synonym">Scomber vernalis</name>
    <dbReference type="NCBI Taxonomy" id="13677"/>
    <lineage>
        <taxon>Eukaryota</taxon>
        <taxon>Metazoa</taxon>
        <taxon>Chordata</taxon>
        <taxon>Craniata</taxon>
        <taxon>Vertebrata</taxon>
        <taxon>Euteleostomi</taxon>
        <taxon>Actinopterygii</taxon>
        <taxon>Neopterygii</taxon>
        <taxon>Teleostei</taxon>
        <taxon>Neoteleostei</taxon>
        <taxon>Acanthomorphata</taxon>
        <taxon>Pelagiaria</taxon>
        <taxon>Scombriformes</taxon>
        <taxon>Scombridae</taxon>
        <taxon>Scomber</taxon>
    </lineage>
</organism>
<sequence>MLLLQTSYFSCNSTNKTLFWSIYQQIKGWVCVHSPPISPHGPMVAVNQTCKEDVICLPLTVVLMAQTTDRVEYDGKMIHFPTLCKSQACLKMTGFIDALKTNFATRLDNFSVPIEAMRFVKDLFCVNVEGEFALKAKELHIMCLKDSSVDHTLDIWHGSKNFGRKIHALLQDIQQEVQEVKPVHAEGGEGQQLHRTPPESHPVELFQMQVSRGLGSWSSPCRVTPPPVGSRKDFNIETSNTWLHFVRVC</sequence>
<dbReference type="Proteomes" id="UP001314229">
    <property type="component" value="Unassembled WGS sequence"/>
</dbReference>
<dbReference type="EMBL" id="CAWUFR010000449">
    <property type="protein sequence ID" value="CAK6978046.1"/>
    <property type="molecule type" value="Genomic_DNA"/>
</dbReference>
<evidence type="ECO:0000313" key="1">
    <source>
        <dbReference type="EMBL" id="CAK6978046.1"/>
    </source>
</evidence>
<keyword evidence="2" id="KW-1185">Reference proteome</keyword>
<accession>A0AAV1Q665</accession>
<protein>
    <submittedName>
        <fullName evidence="1">Uncharacterized protein</fullName>
    </submittedName>
</protein>
<dbReference type="AlphaFoldDB" id="A0AAV1Q665"/>
<gene>
    <name evidence="1" type="ORF">FSCOSCO3_A031595</name>
</gene>
<reference evidence="1 2" key="1">
    <citation type="submission" date="2024-01" db="EMBL/GenBank/DDBJ databases">
        <authorList>
            <person name="Alioto T."/>
            <person name="Alioto T."/>
            <person name="Gomez Garrido J."/>
        </authorList>
    </citation>
    <scope>NUCLEOTIDE SEQUENCE [LARGE SCALE GENOMIC DNA]</scope>
</reference>
<evidence type="ECO:0000313" key="2">
    <source>
        <dbReference type="Proteomes" id="UP001314229"/>
    </source>
</evidence>
<proteinExistence type="predicted"/>
<comment type="caution">
    <text evidence="1">The sequence shown here is derived from an EMBL/GenBank/DDBJ whole genome shotgun (WGS) entry which is preliminary data.</text>
</comment>